<name>A0A067C5A1_SAPPC</name>
<dbReference type="VEuPathDB" id="FungiDB:SPRG_21102"/>
<feature type="domain" description="NOG1 N-terminal helical" evidence="2">
    <location>
        <begin position="6"/>
        <end position="77"/>
    </location>
</feature>
<dbReference type="Gene3D" id="1.20.120.1190">
    <property type="match status" value="1"/>
</dbReference>
<dbReference type="EMBL" id="KK583276">
    <property type="protein sequence ID" value="KDO22002.1"/>
    <property type="molecule type" value="Genomic_DNA"/>
</dbReference>
<reference evidence="3 4" key="1">
    <citation type="journal article" date="2013" name="PLoS Genet.">
        <title>Distinctive expansion of potential virulence genes in the genome of the oomycete fish pathogen Saprolegnia parasitica.</title>
        <authorList>
            <person name="Jiang R.H."/>
            <person name="de Bruijn I."/>
            <person name="Haas B.J."/>
            <person name="Belmonte R."/>
            <person name="Lobach L."/>
            <person name="Christie J."/>
            <person name="van den Ackerveken G."/>
            <person name="Bottin A."/>
            <person name="Bulone V."/>
            <person name="Diaz-Moreno S.M."/>
            <person name="Dumas B."/>
            <person name="Fan L."/>
            <person name="Gaulin E."/>
            <person name="Govers F."/>
            <person name="Grenville-Briggs L.J."/>
            <person name="Horner N.R."/>
            <person name="Levin J.Z."/>
            <person name="Mammella M."/>
            <person name="Meijer H.J."/>
            <person name="Morris P."/>
            <person name="Nusbaum C."/>
            <person name="Oome S."/>
            <person name="Phillips A.J."/>
            <person name="van Rooyen D."/>
            <person name="Rzeszutek E."/>
            <person name="Saraiva M."/>
            <person name="Secombes C.J."/>
            <person name="Seidl M.F."/>
            <person name="Snel B."/>
            <person name="Stassen J.H."/>
            <person name="Sykes S."/>
            <person name="Tripathy S."/>
            <person name="van den Berg H."/>
            <person name="Vega-Arreguin J.C."/>
            <person name="Wawra S."/>
            <person name="Young S.K."/>
            <person name="Zeng Q."/>
            <person name="Dieguez-Uribeondo J."/>
            <person name="Russ C."/>
            <person name="Tyler B.M."/>
            <person name="van West P."/>
        </authorList>
    </citation>
    <scope>NUCLEOTIDE SEQUENCE [LARGE SCALE GENOMIC DNA]</scope>
    <source>
        <strain evidence="3 4">CBS 223.65</strain>
    </source>
</reference>
<sequence>MVVYNFKKIQTVPPASDFVDIILTRTQRKTPTVIHPTYAISRIRAFYMRKVKFTQQTCQEKLSQIIDDFPRLDDTPPSMVAPRDESGFRDEAMAEKSMKLMKKQQRQMNTMARAGEADRHATPKLAKWQNTGKRGNGSTNSR</sequence>
<organism evidence="3 4">
    <name type="scientific">Saprolegnia parasitica (strain CBS 223.65)</name>
    <dbReference type="NCBI Taxonomy" id="695850"/>
    <lineage>
        <taxon>Eukaryota</taxon>
        <taxon>Sar</taxon>
        <taxon>Stramenopiles</taxon>
        <taxon>Oomycota</taxon>
        <taxon>Saprolegniomycetes</taxon>
        <taxon>Saprolegniales</taxon>
        <taxon>Saprolegniaceae</taxon>
        <taxon>Saprolegnia</taxon>
    </lineage>
</organism>
<dbReference type="AlphaFoldDB" id="A0A067C5A1"/>
<dbReference type="RefSeq" id="XP_012207289.1">
    <property type="nucleotide sequence ID" value="XM_012351899.1"/>
</dbReference>
<dbReference type="GeneID" id="24141993"/>
<dbReference type="Proteomes" id="UP000030745">
    <property type="component" value="Unassembled WGS sequence"/>
</dbReference>
<keyword evidence="4" id="KW-1185">Reference proteome</keyword>
<evidence type="ECO:0000259" key="2">
    <source>
        <dbReference type="Pfam" id="PF17835"/>
    </source>
</evidence>
<evidence type="ECO:0000256" key="1">
    <source>
        <dbReference type="SAM" id="MobiDB-lite"/>
    </source>
</evidence>
<evidence type="ECO:0000313" key="3">
    <source>
        <dbReference type="EMBL" id="KDO22002.1"/>
    </source>
</evidence>
<feature type="compositionally biased region" description="Polar residues" evidence="1">
    <location>
        <begin position="128"/>
        <end position="142"/>
    </location>
</feature>
<dbReference type="STRING" id="695850.A0A067C5A1"/>
<dbReference type="PANTHER" id="PTHR45759">
    <property type="entry name" value="NUCLEOLAR GTP-BINDING PROTEIN 1"/>
    <property type="match status" value="1"/>
</dbReference>
<accession>A0A067C5A1</accession>
<feature type="region of interest" description="Disordered" evidence="1">
    <location>
        <begin position="102"/>
        <end position="142"/>
    </location>
</feature>
<dbReference type="InterPro" id="IPR041623">
    <property type="entry name" value="NOG1_N"/>
</dbReference>
<protein>
    <recommendedName>
        <fullName evidence="2">NOG1 N-terminal helical domain-containing protein</fullName>
    </recommendedName>
</protein>
<proteinExistence type="predicted"/>
<dbReference type="KEGG" id="spar:SPRG_21102"/>
<feature type="region of interest" description="Disordered" evidence="1">
    <location>
        <begin position="68"/>
        <end position="89"/>
    </location>
</feature>
<dbReference type="Pfam" id="PF17835">
    <property type="entry name" value="NOG1_N"/>
    <property type="match status" value="1"/>
</dbReference>
<dbReference type="OrthoDB" id="415015at2759"/>
<evidence type="ECO:0000313" key="4">
    <source>
        <dbReference type="Proteomes" id="UP000030745"/>
    </source>
</evidence>
<gene>
    <name evidence="3" type="ORF">SPRG_21102</name>
</gene>